<dbReference type="SMART" id="SM00487">
    <property type="entry name" value="DEXDc"/>
    <property type="match status" value="1"/>
</dbReference>
<dbReference type="CDD" id="cd00268">
    <property type="entry name" value="DEADc"/>
    <property type="match status" value="1"/>
</dbReference>
<dbReference type="EMBL" id="VBOY01000132">
    <property type="protein sequence ID" value="TMQ62487.1"/>
    <property type="molecule type" value="Genomic_DNA"/>
</dbReference>
<dbReference type="PANTHER" id="PTHR47959">
    <property type="entry name" value="ATP-DEPENDENT RNA HELICASE RHLE-RELATED"/>
    <property type="match status" value="1"/>
</dbReference>
<evidence type="ECO:0000256" key="8">
    <source>
        <dbReference type="SAM" id="MobiDB-lite"/>
    </source>
</evidence>
<dbReference type="Pfam" id="PF00271">
    <property type="entry name" value="Helicase_C"/>
    <property type="match status" value="1"/>
</dbReference>
<keyword evidence="4 7" id="KW-0067">ATP-binding</keyword>
<dbReference type="PROSITE" id="PS51195">
    <property type="entry name" value="Q_MOTIF"/>
    <property type="match status" value="1"/>
</dbReference>
<keyword evidence="3 7" id="KW-0347">Helicase</keyword>
<dbReference type="InterPro" id="IPR044742">
    <property type="entry name" value="DEAD/DEAH_RhlB"/>
</dbReference>
<keyword evidence="1 7" id="KW-0547">Nucleotide-binding</keyword>
<dbReference type="GO" id="GO:0003676">
    <property type="term" value="F:nucleic acid binding"/>
    <property type="evidence" value="ECO:0007669"/>
    <property type="project" value="InterPro"/>
</dbReference>
<protein>
    <submittedName>
        <fullName evidence="12">DEAD/DEAH box helicase</fullName>
    </submittedName>
</protein>
<feature type="compositionally biased region" description="Pro residues" evidence="8">
    <location>
        <begin position="404"/>
        <end position="413"/>
    </location>
</feature>
<name>A0A538TFU8_UNCEI</name>
<dbReference type="AlphaFoldDB" id="A0A538TFU8"/>
<evidence type="ECO:0000259" key="9">
    <source>
        <dbReference type="PROSITE" id="PS51192"/>
    </source>
</evidence>
<comment type="similarity">
    <text evidence="5 7">Belongs to the DEAD box helicase family.</text>
</comment>
<evidence type="ECO:0000313" key="12">
    <source>
        <dbReference type="EMBL" id="TMQ62487.1"/>
    </source>
</evidence>
<evidence type="ECO:0000256" key="1">
    <source>
        <dbReference type="ARBA" id="ARBA00022741"/>
    </source>
</evidence>
<gene>
    <name evidence="12" type="ORF">E6K78_11625</name>
</gene>
<dbReference type="Gene3D" id="3.40.50.300">
    <property type="entry name" value="P-loop containing nucleotide triphosphate hydrolases"/>
    <property type="match status" value="2"/>
</dbReference>
<evidence type="ECO:0000256" key="3">
    <source>
        <dbReference type="ARBA" id="ARBA00022806"/>
    </source>
</evidence>
<dbReference type="CDD" id="cd18787">
    <property type="entry name" value="SF2_C_DEAD"/>
    <property type="match status" value="1"/>
</dbReference>
<dbReference type="PANTHER" id="PTHR47959:SF13">
    <property type="entry name" value="ATP-DEPENDENT RNA HELICASE RHLE"/>
    <property type="match status" value="1"/>
</dbReference>
<dbReference type="PROSITE" id="PS51192">
    <property type="entry name" value="HELICASE_ATP_BIND_1"/>
    <property type="match status" value="1"/>
</dbReference>
<proteinExistence type="inferred from homology"/>
<dbReference type="Pfam" id="PF00270">
    <property type="entry name" value="DEAD"/>
    <property type="match status" value="1"/>
</dbReference>
<feature type="compositionally biased region" description="Basic residues" evidence="8">
    <location>
        <begin position="417"/>
        <end position="429"/>
    </location>
</feature>
<evidence type="ECO:0000259" key="11">
    <source>
        <dbReference type="PROSITE" id="PS51195"/>
    </source>
</evidence>
<dbReference type="InterPro" id="IPR014001">
    <property type="entry name" value="Helicase_ATP-bd"/>
</dbReference>
<evidence type="ECO:0000259" key="10">
    <source>
        <dbReference type="PROSITE" id="PS51194"/>
    </source>
</evidence>
<comment type="caution">
    <text evidence="12">The sequence shown here is derived from an EMBL/GenBank/DDBJ whole genome shotgun (WGS) entry which is preliminary data.</text>
</comment>
<feature type="region of interest" description="Disordered" evidence="8">
    <location>
        <begin position="389"/>
        <end position="429"/>
    </location>
</feature>
<dbReference type="GO" id="GO:0016787">
    <property type="term" value="F:hydrolase activity"/>
    <property type="evidence" value="ECO:0007669"/>
    <property type="project" value="UniProtKB-KW"/>
</dbReference>
<dbReference type="GO" id="GO:0005524">
    <property type="term" value="F:ATP binding"/>
    <property type="evidence" value="ECO:0007669"/>
    <property type="project" value="UniProtKB-KW"/>
</dbReference>
<dbReference type="PROSITE" id="PS51194">
    <property type="entry name" value="HELICASE_CTER"/>
    <property type="match status" value="1"/>
</dbReference>
<evidence type="ECO:0000256" key="4">
    <source>
        <dbReference type="ARBA" id="ARBA00022840"/>
    </source>
</evidence>
<accession>A0A538TFU8</accession>
<evidence type="ECO:0000256" key="6">
    <source>
        <dbReference type="PROSITE-ProRule" id="PRU00552"/>
    </source>
</evidence>
<dbReference type="Proteomes" id="UP000316609">
    <property type="component" value="Unassembled WGS sequence"/>
</dbReference>
<evidence type="ECO:0000256" key="7">
    <source>
        <dbReference type="RuleBase" id="RU000492"/>
    </source>
</evidence>
<reference evidence="12 13" key="1">
    <citation type="journal article" date="2019" name="Nat. Microbiol.">
        <title>Mediterranean grassland soil C-N compound turnover is dependent on rainfall and depth, and is mediated by genomically divergent microorganisms.</title>
        <authorList>
            <person name="Diamond S."/>
            <person name="Andeer P.F."/>
            <person name="Li Z."/>
            <person name="Crits-Christoph A."/>
            <person name="Burstein D."/>
            <person name="Anantharaman K."/>
            <person name="Lane K.R."/>
            <person name="Thomas B.C."/>
            <person name="Pan C."/>
            <person name="Northen T.R."/>
            <person name="Banfield J.F."/>
        </authorList>
    </citation>
    <scope>NUCLEOTIDE SEQUENCE [LARGE SCALE GENOMIC DNA]</scope>
    <source>
        <strain evidence="12">WS_8</strain>
    </source>
</reference>
<feature type="domain" description="Helicase C-terminal" evidence="10">
    <location>
        <begin position="226"/>
        <end position="374"/>
    </location>
</feature>
<evidence type="ECO:0000313" key="13">
    <source>
        <dbReference type="Proteomes" id="UP000316609"/>
    </source>
</evidence>
<dbReference type="SUPFAM" id="SSF52540">
    <property type="entry name" value="P-loop containing nucleoside triphosphate hydrolases"/>
    <property type="match status" value="1"/>
</dbReference>
<dbReference type="PROSITE" id="PS00039">
    <property type="entry name" value="DEAD_ATP_HELICASE"/>
    <property type="match status" value="1"/>
</dbReference>
<organism evidence="12 13">
    <name type="scientific">Eiseniibacteriota bacterium</name>
    <dbReference type="NCBI Taxonomy" id="2212470"/>
    <lineage>
        <taxon>Bacteria</taxon>
        <taxon>Candidatus Eiseniibacteriota</taxon>
    </lineage>
</organism>
<dbReference type="InterPro" id="IPR027417">
    <property type="entry name" value="P-loop_NTPase"/>
</dbReference>
<dbReference type="GO" id="GO:0003724">
    <property type="term" value="F:RNA helicase activity"/>
    <property type="evidence" value="ECO:0007669"/>
    <property type="project" value="InterPro"/>
</dbReference>
<dbReference type="InterPro" id="IPR000629">
    <property type="entry name" value="RNA-helicase_DEAD-box_CS"/>
</dbReference>
<dbReference type="InterPro" id="IPR050079">
    <property type="entry name" value="DEAD_box_RNA_helicase"/>
</dbReference>
<dbReference type="InterPro" id="IPR014014">
    <property type="entry name" value="RNA_helicase_DEAD_Q_motif"/>
</dbReference>
<keyword evidence="2 7" id="KW-0378">Hydrolase</keyword>
<feature type="short sequence motif" description="Q motif" evidence="6">
    <location>
        <begin position="1"/>
        <end position="29"/>
    </location>
</feature>
<sequence>MPFATLGLPPPIVKGVRAAGFVEPTPIQRKAIPIILRGNDLIAASEARTGKAAAFILPTLTRLLEGSRGLRALVLAPTRELAARVETNARDYARFTQLRIGVVFGGSPIVAQERMLQQEGVDLLVATPSRLLELHGRLAVSFDDVEMLVLDEADRMVDLGFATDLRRILKLLPETRQTLMFSATMPAELNRLAKEALVEPIRIDMAPTTRAVAGITQAIYPVPRILKTDLLHEVLSRHDVRSLIVFTRTKHTADLVARHLQRHGFSTAALHENPNHSQRERALDDLRRGRVQILVATDVASRGIDMEGISHVVNFDVPPTPEDYVHRIGRATQPAAMGDAFTLMSPEEQKDVAAIERFLGRTVPRVMLPDFDYRMRSTEIKQVVSYAEGARGAVVAPRRTQTPAPAPPRPAPAAPMRKPKPSGVRKRGA</sequence>
<evidence type="ECO:0000256" key="2">
    <source>
        <dbReference type="ARBA" id="ARBA00022801"/>
    </source>
</evidence>
<dbReference type="GO" id="GO:0005829">
    <property type="term" value="C:cytosol"/>
    <property type="evidence" value="ECO:0007669"/>
    <property type="project" value="TreeGrafter"/>
</dbReference>
<feature type="domain" description="Helicase ATP-binding" evidence="9">
    <location>
        <begin position="32"/>
        <end position="203"/>
    </location>
</feature>
<feature type="domain" description="DEAD-box RNA helicase Q" evidence="11">
    <location>
        <begin position="1"/>
        <end position="29"/>
    </location>
</feature>
<dbReference type="InterPro" id="IPR011545">
    <property type="entry name" value="DEAD/DEAH_box_helicase_dom"/>
</dbReference>
<dbReference type="InterPro" id="IPR001650">
    <property type="entry name" value="Helicase_C-like"/>
</dbReference>
<evidence type="ECO:0000256" key="5">
    <source>
        <dbReference type="ARBA" id="ARBA00038437"/>
    </source>
</evidence>
<dbReference type="SMART" id="SM00490">
    <property type="entry name" value="HELICc"/>
    <property type="match status" value="1"/>
</dbReference>